<dbReference type="PANTHER" id="PTHR27001">
    <property type="entry name" value="OS01G0253100 PROTEIN"/>
    <property type="match status" value="1"/>
</dbReference>
<feature type="domain" description="Protein kinase" evidence="3">
    <location>
        <begin position="21"/>
        <end position="301"/>
    </location>
</feature>
<dbReference type="PANTHER" id="PTHR27001:SF931">
    <property type="entry name" value="OS11G0664100 PROTEIN"/>
    <property type="match status" value="1"/>
</dbReference>
<gene>
    <name evidence="4" type="ORF">BUALT_Bualt05G0001800</name>
</gene>
<keyword evidence="1" id="KW-0547">Nucleotide-binding</keyword>
<keyword evidence="5" id="KW-1185">Reference proteome</keyword>
<comment type="caution">
    <text evidence="4">The sequence shown here is derived from an EMBL/GenBank/DDBJ whole genome shotgun (WGS) entry which is preliminary data.</text>
</comment>
<dbReference type="GO" id="GO:0004672">
    <property type="term" value="F:protein kinase activity"/>
    <property type="evidence" value="ECO:0007669"/>
    <property type="project" value="InterPro"/>
</dbReference>
<evidence type="ECO:0000313" key="5">
    <source>
        <dbReference type="Proteomes" id="UP000826271"/>
    </source>
</evidence>
<dbReference type="EMBL" id="WHWC01000005">
    <property type="protein sequence ID" value="KAG8381718.1"/>
    <property type="molecule type" value="Genomic_DNA"/>
</dbReference>
<proteinExistence type="predicted"/>
<dbReference type="InterPro" id="IPR000719">
    <property type="entry name" value="Prot_kinase_dom"/>
</dbReference>
<protein>
    <recommendedName>
        <fullName evidence="3">Protein kinase domain-containing protein</fullName>
    </recommendedName>
</protein>
<dbReference type="Gene3D" id="1.10.510.10">
    <property type="entry name" value="Transferase(Phosphotransferase) domain 1"/>
    <property type="match status" value="1"/>
</dbReference>
<dbReference type="Gene3D" id="3.30.200.20">
    <property type="entry name" value="Phosphorylase Kinase, domain 1"/>
    <property type="match status" value="1"/>
</dbReference>
<accession>A0AAV6XH60</accession>
<reference evidence="4" key="1">
    <citation type="submission" date="2019-10" db="EMBL/GenBank/DDBJ databases">
        <authorList>
            <person name="Zhang R."/>
            <person name="Pan Y."/>
            <person name="Wang J."/>
            <person name="Ma R."/>
            <person name="Yu S."/>
        </authorList>
    </citation>
    <scope>NUCLEOTIDE SEQUENCE</scope>
    <source>
        <strain evidence="4">LA-IB0</strain>
        <tissue evidence="4">Leaf</tissue>
    </source>
</reference>
<organism evidence="4 5">
    <name type="scientific">Buddleja alternifolia</name>
    <dbReference type="NCBI Taxonomy" id="168488"/>
    <lineage>
        <taxon>Eukaryota</taxon>
        <taxon>Viridiplantae</taxon>
        <taxon>Streptophyta</taxon>
        <taxon>Embryophyta</taxon>
        <taxon>Tracheophyta</taxon>
        <taxon>Spermatophyta</taxon>
        <taxon>Magnoliopsida</taxon>
        <taxon>eudicotyledons</taxon>
        <taxon>Gunneridae</taxon>
        <taxon>Pentapetalae</taxon>
        <taxon>asterids</taxon>
        <taxon>lamiids</taxon>
        <taxon>Lamiales</taxon>
        <taxon>Scrophulariaceae</taxon>
        <taxon>Buddlejeae</taxon>
        <taxon>Buddleja</taxon>
    </lineage>
</organism>
<dbReference type="InterPro" id="IPR011009">
    <property type="entry name" value="Kinase-like_dom_sf"/>
</dbReference>
<evidence type="ECO:0000259" key="3">
    <source>
        <dbReference type="PROSITE" id="PS50011"/>
    </source>
</evidence>
<dbReference type="AlphaFoldDB" id="A0AAV6XH60"/>
<evidence type="ECO:0000256" key="1">
    <source>
        <dbReference type="ARBA" id="ARBA00022741"/>
    </source>
</evidence>
<name>A0AAV6XH60_9LAMI</name>
<dbReference type="GO" id="GO:0005886">
    <property type="term" value="C:plasma membrane"/>
    <property type="evidence" value="ECO:0007669"/>
    <property type="project" value="TreeGrafter"/>
</dbReference>
<dbReference type="Proteomes" id="UP000826271">
    <property type="component" value="Unassembled WGS sequence"/>
</dbReference>
<sequence length="314" mass="35959">MDPRFLSDRKHKDLVNFTNSFSNGNFIACFQFGKIYHGIIDHDFGILQPVTVKIWDTSSSVIRDNELRLMREVILLRNQKVECQPGAPKLLGYLCDGKHLGVIYDLKALNTVSSQLCQGDFSWLQRIKVAFWFARIVKFFHTQNPPFEPFVIHNIDATNILLDEDYIPKLFDYSLMTGGGIFPEESQDKTKRQKTGIQDDVFGFGVLLLSLITKQRVTKEDALESIIAQGCNLKSVSSLIGNKRVSLSPIHGSFEVDPYFYACDGPQTLELVMECLQSRPSMKEVVRRLQKLQVVRKHYDLVMFKPKPPNKHWG</sequence>
<dbReference type="SUPFAM" id="SSF56112">
    <property type="entry name" value="Protein kinase-like (PK-like)"/>
    <property type="match status" value="1"/>
</dbReference>
<dbReference type="GO" id="GO:0005524">
    <property type="term" value="F:ATP binding"/>
    <property type="evidence" value="ECO:0007669"/>
    <property type="project" value="UniProtKB-KW"/>
</dbReference>
<keyword evidence="2" id="KW-0067">ATP-binding</keyword>
<evidence type="ECO:0000256" key="2">
    <source>
        <dbReference type="ARBA" id="ARBA00022840"/>
    </source>
</evidence>
<evidence type="ECO:0000313" key="4">
    <source>
        <dbReference type="EMBL" id="KAG8381718.1"/>
    </source>
</evidence>
<dbReference type="PROSITE" id="PS50011">
    <property type="entry name" value="PROTEIN_KINASE_DOM"/>
    <property type="match status" value="1"/>
</dbReference>